<protein>
    <recommendedName>
        <fullName evidence="2">Metallo-beta-lactamase domain-containing protein</fullName>
    </recommendedName>
</protein>
<comment type="caution">
    <text evidence="3">The sequence shown here is derived from an EMBL/GenBank/DDBJ whole genome shotgun (WGS) entry which is preliminary data.</text>
</comment>
<keyword evidence="4" id="KW-1185">Reference proteome</keyword>
<name>A0ABQ9E881_TEGGR</name>
<dbReference type="InterPro" id="IPR036866">
    <property type="entry name" value="RibonucZ/Hydroxyglut_hydro"/>
</dbReference>
<dbReference type="InterPro" id="IPR001279">
    <property type="entry name" value="Metallo-B-lactamas"/>
</dbReference>
<dbReference type="Proteomes" id="UP001217089">
    <property type="component" value="Unassembled WGS sequence"/>
</dbReference>
<dbReference type="PANTHER" id="PTHR15032:SF4">
    <property type="entry name" value="N-ACYL-PHOSPHATIDYLETHANOLAMINE-HYDROLYZING PHOSPHOLIPASE D"/>
    <property type="match status" value="1"/>
</dbReference>
<dbReference type="EMBL" id="JARBDR010000918">
    <property type="protein sequence ID" value="KAJ8301568.1"/>
    <property type="molecule type" value="Genomic_DNA"/>
</dbReference>
<dbReference type="Gene3D" id="3.60.15.10">
    <property type="entry name" value="Ribonuclease Z/Hydroxyacylglutathione hydrolase-like"/>
    <property type="match status" value="1"/>
</dbReference>
<dbReference type="PANTHER" id="PTHR15032">
    <property type="entry name" value="N-ACYL-PHOSPHATIDYLETHANOLAMINE-HYDROLYZING PHOSPHOLIPASE D"/>
    <property type="match status" value="1"/>
</dbReference>
<evidence type="ECO:0000259" key="2">
    <source>
        <dbReference type="Pfam" id="PF12706"/>
    </source>
</evidence>
<organism evidence="3 4">
    <name type="scientific">Tegillarca granosa</name>
    <name type="common">Malaysian cockle</name>
    <name type="synonym">Anadara granosa</name>
    <dbReference type="NCBI Taxonomy" id="220873"/>
    <lineage>
        <taxon>Eukaryota</taxon>
        <taxon>Metazoa</taxon>
        <taxon>Spiralia</taxon>
        <taxon>Lophotrochozoa</taxon>
        <taxon>Mollusca</taxon>
        <taxon>Bivalvia</taxon>
        <taxon>Autobranchia</taxon>
        <taxon>Pteriomorphia</taxon>
        <taxon>Arcoida</taxon>
        <taxon>Arcoidea</taxon>
        <taxon>Arcidae</taxon>
        <taxon>Tegillarca</taxon>
    </lineage>
</organism>
<feature type="domain" description="Metallo-beta-lactamase" evidence="2">
    <location>
        <begin position="143"/>
        <end position="296"/>
    </location>
</feature>
<accession>A0ABQ9E881</accession>
<dbReference type="Pfam" id="PF12706">
    <property type="entry name" value="Lactamase_B_2"/>
    <property type="match status" value="1"/>
</dbReference>
<feature type="region of interest" description="Disordered" evidence="1">
    <location>
        <begin position="30"/>
        <end position="60"/>
    </location>
</feature>
<dbReference type="SUPFAM" id="SSF56281">
    <property type="entry name" value="Metallo-hydrolase/oxidoreductase"/>
    <property type="match status" value="1"/>
</dbReference>
<evidence type="ECO:0000313" key="3">
    <source>
        <dbReference type="EMBL" id="KAJ8301568.1"/>
    </source>
</evidence>
<gene>
    <name evidence="3" type="ORF">KUTeg_020555</name>
</gene>
<evidence type="ECO:0000313" key="4">
    <source>
        <dbReference type="Proteomes" id="UP001217089"/>
    </source>
</evidence>
<proteinExistence type="predicted"/>
<evidence type="ECO:0000256" key="1">
    <source>
        <dbReference type="SAM" id="MobiDB-lite"/>
    </source>
</evidence>
<reference evidence="3 4" key="1">
    <citation type="submission" date="2022-12" db="EMBL/GenBank/DDBJ databases">
        <title>Chromosome-level genome of Tegillarca granosa.</title>
        <authorList>
            <person name="Kim J."/>
        </authorList>
    </citation>
    <scope>NUCLEOTIDE SEQUENCE [LARGE SCALE GENOMIC DNA]</scope>
    <source>
        <strain evidence="3">Teg-2019</strain>
        <tissue evidence="3">Adductor muscle</tissue>
    </source>
</reference>
<sequence length="297" mass="33666">MIVSGKLIDTPILCVYICVSFRNLRDTDSGFRESTMGSGKTKPEIQEPESSTNEGYTQPLFDEKSKTYKNPWKTWSEPQFTNVLKFIWGETDHSNIPETRVLDKELPVLTPDFARLKSFPKSGVQMMWIGHASVLVQFDGISVLTDPVFSQRASPLQIMGPKRYRPPPCKIEELPHVDAVVISHNHYDHLDYGSVKKLNAKFGDKLWWYVPAGTKQWMVDTGCSNVVELSWWEESKYPNDPKISFALWGSWVVKGPNHSFYFAGDTGYCEGFKQIGRKYGPITSAAIPIGAYEPSKI</sequence>